<dbReference type="PROSITE" id="PS50020">
    <property type="entry name" value="WW_DOMAIN_2"/>
    <property type="match status" value="1"/>
</dbReference>
<dbReference type="InterPro" id="IPR036020">
    <property type="entry name" value="WW_dom_sf"/>
</dbReference>
<dbReference type="Gene3D" id="3.30.70.330">
    <property type="match status" value="2"/>
</dbReference>
<feature type="compositionally biased region" description="Polar residues" evidence="4">
    <location>
        <begin position="771"/>
        <end position="780"/>
    </location>
</feature>
<dbReference type="SUPFAM" id="SSF54928">
    <property type="entry name" value="RNA-binding domain, RBD"/>
    <property type="match status" value="2"/>
</dbReference>
<feature type="compositionally biased region" description="Polar residues" evidence="4">
    <location>
        <begin position="333"/>
        <end position="351"/>
    </location>
</feature>
<dbReference type="STRING" id="218851.A0A2G5EZ57"/>
<dbReference type="Proteomes" id="UP000230069">
    <property type="component" value="Unassembled WGS sequence"/>
</dbReference>
<feature type="region of interest" description="Disordered" evidence="4">
    <location>
        <begin position="300"/>
        <end position="365"/>
    </location>
</feature>
<dbReference type="AlphaFoldDB" id="A0A2G5EZ57"/>
<feature type="compositionally biased region" description="Low complexity" evidence="4">
    <location>
        <begin position="352"/>
        <end position="361"/>
    </location>
</feature>
<feature type="compositionally biased region" description="Basic and acidic residues" evidence="4">
    <location>
        <begin position="688"/>
        <end position="702"/>
    </location>
</feature>
<evidence type="ECO:0000313" key="9">
    <source>
        <dbReference type="Proteomes" id="UP000230069"/>
    </source>
</evidence>
<feature type="compositionally biased region" description="Polar residues" evidence="4">
    <location>
        <begin position="856"/>
        <end position="868"/>
    </location>
</feature>
<evidence type="ECO:0000256" key="3">
    <source>
        <dbReference type="PROSITE-ProRule" id="PRU00176"/>
    </source>
</evidence>
<keyword evidence="5" id="KW-1133">Transmembrane helix</keyword>
<dbReference type="SMART" id="SM00456">
    <property type="entry name" value="WW"/>
    <property type="match status" value="1"/>
</dbReference>
<dbReference type="SMART" id="SM00360">
    <property type="entry name" value="RRM"/>
    <property type="match status" value="2"/>
</dbReference>
<dbReference type="GO" id="GO:0003723">
    <property type="term" value="F:RNA binding"/>
    <property type="evidence" value="ECO:0007669"/>
    <property type="project" value="UniProtKB-UniRule"/>
</dbReference>
<dbReference type="InterPro" id="IPR012677">
    <property type="entry name" value="Nucleotide-bd_a/b_plait_sf"/>
</dbReference>
<name>A0A2G5EZ57_AQUCA</name>
<evidence type="ECO:0000259" key="6">
    <source>
        <dbReference type="PROSITE" id="PS50020"/>
    </source>
</evidence>
<feature type="compositionally biased region" description="Polar residues" evidence="4">
    <location>
        <begin position="814"/>
        <end position="824"/>
    </location>
</feature>
<keyword evidence="1" id="KW-0677">Repeat</keyword>
<dbReference type="OrthoDB" id="410044at2759"/>
<keyword evidence="9" id="KW-1185">Reference proteome</keyword>
<keyword evidence="2 3" id="KW-0694">RNA-binding</keyword>
<feature type="domain" description="RRM" evidence="7">
    <location>
        <begin position="219"/>
        <end position="299"/>
    </location>
</feature>
<evidence type="ECO:0008006" key="10">
    <source>
        <dbReference type="Google" id="ProtNLM"/>
    </source>
</evidence>
<sequence>GFQLPSNHRNWIIKVNNNINDHLFKTIEECLIEIENLLTTTTITTTVTTTIETLIEVKQLIINNAIKATVIHKIILLMDFEKKIMILVTLCLFLVENALFLSQVQQSCVRDENHTDNGGHLKLFIANVPRRAIEDDIRPLFEEHGNVVEIYLIKDKISGQRRGCCFVKYSSLEDAERAIKALHSQYTFPGILFFIITWYMNYIGSWSFLSCFSVGTDERKVYVAGLNKQATENEIAEIFSTYGRVEDVCILRDNMKQSLGRGFVEFVQRDMVLAAINALNGTYVMTGCDQPLIVRFAHPRKPKAGESRNDAAFRGSGIGPRVHTSLDIRPESNDGSPISVAHTQPNGWIKTSSQSSGPSSQAHDFASHSIAKNGAAPVRIATSSKHPVIEVPSGGQLLPLEKPLHPSLQFPPSLLSHTQITPCTSQMQASHPPTQQLDQLQIPSSVGPCSQALPSEHLNGNRKHSTQCHSHQSTFAAAAQLISLNVQTKDEPSTASQKQLCGPAILQKPLQKSSNQLAEVLTPQLSQTATQEPRSDDAIQQSSFTGNMQQAAATTTVVTSSAVSIPPHTWTSPPTCEWSEHTCPDGFKYYYNCLTKESRWEKPKELIFSKEQQQKLPVQLADIQSRVQKLLISIDSACQMHLTATSSTSRGRYNGSGQSADFSNRDRGFYWGSSSGANRVSYGNSGCGRRDQRGDWNREKQNGDTQSYGWSKGDGDDQLSGWGIQGSGNNRTSDSGWNKGKPHGDDQSSGWSKDANVDAGDQVGGWGNQGSGNNRTSDSGWNKGKPRGDDQSSGWSKDANTDARDQVGGWDSQGAGNNRTSDSGWNKGKPHGDDQSSGWSKDANADAGDQVGGWGSQLSGNNRTSDSGGNKGKPHGEDQSSGWSKDANTDSGDQVGGWGSQVSGNKDTCNSDWKGEKPHVDNKSFGWRTQISGNLGTSNCEGCAGKQIDNWNQSNVTGKTVLAGWNKTIGAKGETNKSGAQADDVWGKAIMNSWGKENSGSGGKGGW</sequence>
<dbReference type="EMBL" id="KZ305020">
    <property type="protein sequence ID" value="PIA61009.1"/>
    <property type="molecule type" value="Genomic_DNA"/>
</dbReference>
<dbReference type="Gene3D" id="2.20.70.10">
    <property type="match status" value="1"/>
</dbReference>
<dbReference type="InParanoid" id="A0A2G5EZ57"/>
<feature type="compositionally biased region" description="Polar residues" evidence="4">
    <location>
        <begin position="900"/>
        <end position="911"/>
    </location>
</feature>
<evidence type="ECO:0000313" key="8">
    <source>
        <dbReference type="EMBL" id="PIA61009.1"/>
    </source>
</evidence>
<gene>
    <name evidence="8" type="ORF">AQUCO_00300497v1</name>
</gene>
<evidence type="ECO:0000256" key="1">
    <source>
        <dbReference type="ARBA" id="ARBA00022737"/>
    </source>
</evidence>
<evidence type="ECO:0000256" key="4">
    <source>
        <dbReference type="SAM" id="MobiDB-lite"/>
    </source>
</evidence>
<feature type="domain" description="WW" evidence="6">
    <location>
        <begin position="572"/>
        <end position="605"/>
    </location>
</feature>
<dbReference type="SUPFAM" id="SSF51045">
    <property type="entry name" value="WW domain"/>
    <property type="match status" value="1"/>
</dbReference>
<evidence type="ECO:0000259" key="7">
    <source>
        <dbReference type="PROSITE" id="PS50102"/>
    </source>
</evidence>
<feature type="transmembrane region" description="Helical" evidence="5">
    <location>
        <begin position="84"/>
        <end position="101"/>
    </location>
</feature>
<feature type="non-terminal residue" evidence="8">
    <location>
        <position position="1"/>
    </location>
</feature>
<feature type="region of interest" description="Disordered" evidence="4">
    <location>
        <begin position="681"/>
        <end position="926"/>
    </location>
</feature>
<dbReference type="InterPro" id="IPR001202">
    <property type="entry name" value="WW_dom"/>
</dbReference>
<feature type="compositionally biased region" description="Polar residues" evidence="4">
    <location>
        <begin position="727"/>
        <end position="736"/>
    </location>
</feature>
<dbReference type="PROSITE" id="PS50102">
    <property type="entry name" value="RRM"/>
    <property type="match status" value="2"/>
</dbReference>
<dbReference type="PROSITE" id="PS01159">
    <property type="entry name" value="WW_DOMAIN_1"/>
    <property type="match status" value="1"/>
</dbReference>
<dbReference type="Pfam" id="PF00076">
    <property type="entry name" value="RRM_1"/>
    <property type="match status" value="2"/>
</dbReference>
<organism evidence="8 9">
    <name type="scientific">Aquilegia coerulea</name>
    <name type="common">Rocky mountain columbine</name>
    <dbReference type="NCBI Taxonomy" id="218851"/>
    <lineage>
        <taxon>Eukaryota</taxon>
        <taxon>Viridiplantae</taxon>
        <taxon>Streptophyta</taxon>
        <taxon>Embryophyta</taxon>
        <taxon>Tracheophyta</taxon>
        <taxon>Spermatophyta</taxon>
        <taxon>Magnoliopsida</taxon>
        <taxon>Ranunculales</taxon>
        <taxon>Ranunculaceae</taxon>
        <taxon>Thalictroideae</taxon>
        <taxon>Aquilegia</taxon>
    </lineage>
</organism>
<accession>A0A2G5EZ57</accession>
<dbReference type="PANTHER" id="PTHR24012">
    <property type="entry name" value="RNA BINDING PROTEIN"/>
    <property type="match status" value="1"/>
</dbReference>
<keyword evidence="5" id="KW-0472">Membrane</keyword>
<dbReference type="InterPro" id="IPR000504">
    <property type="entry name" value="RRM_dom"/>
</dbReference>
<dbReference type="Pfam" id="PF00397">
    <property type="entry name" value="WW"/>
    <property type="match status" value="1"/>
</dbReference>
<evidence type="ECO:0000256" key="5">
    <source>
        <dbReference type="SAM" id="Phobius"/>
    </source>
</evidence>
<protein>
    <recommendedName>
        <fullName evidence="10">Flowering time control protein FCA</fullName>
    </recommendedName>
</protein>
<dbReference type="InterPro" id="IPR035979">
    <property type="entry name" value="RBD_domain_sf"/>
</dbReference>
<feature type="domain" description="RRM" evidence="7">
    <location>
        <begin position="121"/>
        <end position="190"/>
    </location>
</feature>
<feature type="compositionally biased region" description="Basic and acidic residues" evidence="4">
    <location>
        <begin position="913"/>
        <end position="922"/>
    </location>
</feature>
<dbReference type="CDD" id="cd00201">
    <property type="entry name" value="WW"/>
    <property type="match status" value="1"/>
</dbReference>
<keyword evidence="5" id="KW-0812">Transmembrane</keyword>
<reference evidence="8 9" key="1">
    <citation type="submission" date="2017-09" db="EMBL/GenBank/DDBJ databases">
        <title>WGS assembly of Aquilegia coerulea Goldsmith.</title>
        <authorList>
            <person name="Hodges S."/>
            <person name="Kramer E."/>
            <person name="Nordborg M."/>
            <person name="Tomkins J."/>
            <person name="Borevitz J."/>
            <person name="Derieg N."/>
            <person name="Yan J."/>
            <person name="Mihaltcheva S."/>
            <person name="Hayes R.D."/>
            <person name="Rokhsar D."/>
        </authorList>
    </citation>
    <scope>NUCLEOTIDE SEQUENCE [LARGE SCALE GENOMIC DNA]</scope>
    <source>
        <strain evidence="9">cv. Goldsmith</strain>
    </source>
</reference>
<proteinExistence type="predicted"/>
<evidence type="ECO:0000256" key="2">
    <source>
        <dbReference type="ARBA" id="ARBA00022884"/>
    </source>
</evidence>